<dbReference type="Pfam" id="PF13291">
    <property type="entry name" value="ACT_4"/>
    <property type="match status" value="1"/>
</dbReference>
<proteinExistence type="inferred from homology"/>
<dbReference type="FunFam" id="3.30.460.10:FF:000001">
    <property type="entry name" value="GTP pyrophosphokinase RelA"/>
    <property type="match status" value="1"/>
</dbReference>
<feature type="domain" description="TGS" evidence="7">
    <location>
        <begin position="390"/>
        <end position="451"/>
    </location>
</feature>
<evidence type="ECO:0000256" key="1">
    <source>
        <dbReference type="ARBA" id="ARBA00004976"/>
    </source>
</evidence>
<dbReference type="InterPro" id="IPR033655">
    <property type="entry name" value="TGS_RelA/SpoT"/>
</dbReference>
<reference evidence="8" key="1">
    <citation type="submission" date="2020-10" db="EMBL/GenBank/DDBJ databases">
        <authorList>
            <person name="Gilroy R."/>
        </authorList>
    </citation>
    <scope>NUCLEOTIDE SEQUENCE</scope>
    <source>
        <strain evidence="8">CHK195-4489</strain>
    </source>
</reference>
<dbReference type="InterPro" id="IPR045600">
    <property type="entry name" value="RelA/SpoT_AH_RIS"/>
</dbReference>
<dbReference type="CDD" id="cd00077">
    <property type="entry name" value="HDc"/>
    <property type="match status" value="1"/>
</dbReference>
<dbReference type="InterPro" id="IPR004811">
    <property type="entry name" value="RelA/Spo_fam"/>
</dbReference>
<protein>
    <recommendedName>
        <fullName evidence="2">GTP diphosphokinase</fullName>
        <ecNumber evidence="2">2.7.6.5</ecNumber>
    </recommendedName>
</protein>
<dbReference type="SUPFAM" id="SSF55021">
    <property type="entry name" value="ACT-like"/>
    <property type="match status" value="1"/>
</dbReference>
<evidence type="ECO:0000259" key="6">
    <source>
        <dbReference type="PROSITE" id="PS51831"/>
    </source>
</evidence>
<dbReference type="Pfam" id="PF02824">
    <property type="entry name" value="TGS"/>
    <property type="match status" value="1"/>
</dbReference>
<dbReference type="InterPro" id="IPR007685">
    <property type="entry name" value="RelA_SpoT"/>
</dbReference>
<dbReference type="NCBIfam" id="TIGR00691">
    <property type="entry name" value="spoT_relA"/>
    <property type="match status" value="1"/>
</dbReference>
<dbReference type="SUPFAM" id="SSF109604">
    <property type="entry name" value="HD-domain/PDEase-like"/>
    <property type="match status" value="1"/>
</dbReference>
<dbReference type="Gene3D" id="1.10.3210.10">
    <property type="entry name" value="Hypothetical protein af1432"/>
    <property type="match status" value="1"/>
</dbReference>
<dbReference type="Proteomes" id="UP000824089">
    <property type="component" value="Unassembled WGS sequence"/>
</dbReference>
<dbReference type="EC" id="2.7.6.5" evidence="2"/>
<evidence type="ECO:0000313" key="8">
    <source>
        <dbReference type="EMBL" id="HIU30081.1"/>
    </source>
</evidence>
<feature type="domain" description="ACT" evidence="5">
    <location>
        <begin position="658"/>
        <end position="732"/>
    </location>
</feature>
<dbReference type="Pfam" id="PF04607">
    <property type="entry name" value="RelA_SpoT"/>
    <property type="match status" value="1"/>
</dbReference>
<evidence type="ECO:0000256" key="4">
    <source>
        <dbReference type="RuleBase" id="RU003847"/>
    </source>
</evidence>
<dbReference type="FunFam" id="1.10.3210.10:FF:000001">
    <property type="entry name" value="GTP pyrophosphokinase RelA"/>
    <property type="match status" value="1"/>
</dbReference>
<evidence type="ECO:0000256" key="3">
    <source>
        <dbReference type="ARBA" id="ARBA00048244"/>
    </source>
</evidence>
<dbReference type="PANTHER" id="PTHR21262:SF31">
    <property type="entry name" value="GTP PYROPHOSPHOKINASE"/>
    <property type="match status" value="1"/>
</dbReference>
<comment type="function">
    <text evidence="4">In eubacteria ppGpp (guanosine 3'-diphosphate 5'-diphosphate) is a mediator of the stringent response that coordinates a variety of cellular activities in response to changes in nutritional abundance.</text>
</comment>
<dbReference type="SUPFAM" id="SSF81301">
    <property type="entry name" value="Nucleotidyltransferase"/>
    <property type="match status" value="1"/>
</dbReference>
<evidence type="ECO:0000313" key="9">
    <source>
        <dbReference type="Proteomes" id="UP000824089"/>
    </source>
</evidence>
<gene>
    <name evidence="8" type="ORF">IAD50_07290</name>
</gene>
<dbReference type="AlphaFoldDB" id="A0A9D1LAL7"/>
<dbReference type="FunFam" id="3.10.20.30:FF:000002">
    <property type="entry name" value="GTP pyrophosphokinase (RelA/SpoT)"/>
    <property type="match status" value="1"/>
</dbReference>
<dbReference type="PANTHER" id="PTHR21262">
    <property type="entry name" value="GUANOSINE-3',5'-BIS DIPHOSPHATE 3'-PYROPHOSPHOHYDROLASE"/>
    <property type="match status" value="1"/>
</dbReference>
<dbReference type="Gene3D" id="3.30.460.10">
    <property type="entry name" value="Beta Polymerase, domain 2"/>
    <property type="match status" value="1"/>
</dbReference>
<dbReference type="GO" id="GO:0008728">
    <property type="term" value="F:GTP diphosphokinase activity"/>
    <property type="evidence" value="ECO:0007669"/>
    <property type="project" value="UniProtKB-EC"/>
</dbReference>
<dbReference type="GO" id="GO:0015969">
    <property type="term" value="P:guanosine tetraphosphate metabolic process"/>
    <property type="evidence" value="ECO:0007669"/>
    <property type="project" value="InterPro"/>
</dbReference>
<dbReference type="SMART" id="SM00471">
    <property type="entry name" value="HDc"/>
    <property type="match status" value="1"/>
</dbReference>
<dbReference type="InterPro" id="IPR045865">
    <property type="entry name" value="ACT-like_dom_sf"/>
</dbReference>
<dbReference type="InterPro" id="IPR002912">
    <property type="entry name" value="ACT_dom"/>
</dbReference>
<dbReference type="PROSITE" id="PS51831">
    <property type="entry name" value="HD"/>
    <property type="match status" value="1"/>
</dbReference>
<comment type="catalytic activity">
    <reaction evidence="3">
        <text>GTP + ATP = guanosine 3'-diphosphate 5'-triphosphate + AMP</text>
        <dbReference type="Rhea" id="RHEA:22088"/>
        <dbReference type="ChEBI" id="CHEBI:30616"/>
        <dbReference type="ChEBI" id="CHEBI:37565"/>
        <dbReference type="ChEBI" id="CHEBI:142410"/>
        <dbReference type="ChEBI" id="CHEBI:456215"/>
        <dbReference type="EC" id="2.7.6.5"/>
    </reaction>
</comment>
<dbReference type="SUPFAM" id="SSF81271">
    <property type="entry name" value="TGS-like"/>
    <property type="match status" value="1"/>
</dbReference>
<feature type="domain" description="HD" evidence="6">
    <location>
        <begin position="48"/>
        <end position="147"/>
    </location>
</feature>
<dbReference type="CDD" id="cd04876">
    <property type="entry name" value="ACT_RelA-SpoT"/>
    <property type="match status" value="1"/>
</dbReference>
<dbReference type="InterPro" id="IPR006674">
    <property type="entry name" value="HD_domain"/>
</dbReference>
<comment type="caution">
    <text evidence="8">The sequence shown here is derived from an EMBL/GenBank/DDBJ whole genome shotgun (WGS) entry which is preliminary data.</text>
</comment>
<reference evidence="8" key="2">
    <citation type="journal article" date="2021" name="PeerJ">
        <title>Extensive microbial diversity within the chicken gut microbiome revealed by metagenomics and culture.</title>
        <authorList>
            <person name="Gilroy R."/>
            <person name="Ravi A."/>
            <person name="Getino M."/>
            <person name="Pursley I."/>
            <person name="Horton D.L."/>
            <person name="Alikhan N.F."/>
            <person name="Baker D."/>
            <person name="Gharbi K."/>
            <person name="Hall N."/>
            <person name="Watson M."/>
            <person name="Adriaenssens E.M."/>
            <person name="Foster-Nyarko E."/>
            <person name="Jarju S."/>
            <person name="Secka A."/>
            <person name="Antonio M."/>
            <person name="Oren A."/>
            <person name="Chaudhuri R.R."/>
            <person name="La Ragione R."/>
            <person name="Hildebrand F."/>
            <person name="Pallen M.J."/>
        </authorList>
    </citation>
    <scope>NUCLEOTIDE SEQUENCE</scope>
    <source>
        <strain evidence="8">CHK195-4489</strain>
    </source>
</reference>
<dbReference type="Pfam" id="PF19296">
    <property type="entry name" value="RelA_AH_RIS"/>
    <property type="match status" value="1"/>
</dbReference>
<dbReference type="SMART" id="SM00954">
    <property type="entry name" value="RelA_SpoT"/>
    <property type="match status" value="1"/>
</dbReference>
<dbReference type="InterPro" id="IPR004095">
    <property type="entry name" value="TGS"/>
</dbReference>
<dbReference type="GO" id="GO:0005886">
    <property type="term" value="C:plasma membrane"/>
    <property type="evidence" value="ECO:0007669"/>
    <property type="project" value="TreeGrafter"/>
</dbReference>
<dbReference type="Gene3D" id="3.30.70.260">
    <property type="match status" value="1"/>
</dbReference>
<evidence type="ECO:0000259" key="5">
    <source>
        <dbReference type="PROSITE" id="PS51671"/>
    </source>
</evidence>
<dbReference type="InterPro" id="IPR012675">
    <property type="entry name" value="Beta-grasp_dom_sf"/>
</dbReference>
<comment type="similarity">
    <text evidence="4">Belongs to the relA/spoT family.</text>
</comment>
<comment type="pathway">
    <text evidence="1">Purine metabolism; ppGpp biosynthesis; ppGpp from GTP: step 1/2.</text>
</comment>
<dbReference type="InterPro" id="IPR043519">
    <property type="entry name" value="NT_sf"/>
</dbReference>
<accession>A0A9D1LAL7</accession>
<dbReference type="InterPro" id="IPR003607">
    <property type="entry name" value="HD/PDEase_dom"/>
</dbReference>
<dbReference type="PROSITE" id="PS51671">
    <property type="entry name" value="ACT"/>
    <property type="match status" value="1"/>
</dbReference>
<dbReference type="EMBL" id="DVMM01000153">
    <property type="protein sequence ID" value="HIU30081.1"/>
    <property type="molecule type" value="Genomic_DNA"/>
</dbReference>
<dbReference type="CDD" id="cd01668">
    <property type="entry name" value="TGS_RSH"/>
    <property type="match status" value="1"/>
</dbReference>
<dbReference type="PROSITE" id="PS51880">
    <property type="entry name" value="TGS"/>
    <property type="match status" value="1"/>
</dbReference>
<dbReference type="Gene3D" id="3.10.20.30">
    <property type="match status" value="1"/>
</dbReference>
<dbReference type="CDD" id="cd05399">
    <property type="entry name" value="NT_Rel-Spo_like"/>
    <property type="match status" value="1"/>
</dbReference>
<sequence length="732" mass="83908">MEYAEQFQKLEELLKAHNPGVDLTMLEKAFALASEKHKDQKRKSGEPFIIHPVAVATMLAEMDMDMPSVIAGMLHDVVEDTSVTIEEIREIFGDEIAYLVDGVTKLKRIPTSTKEELQNENLRKMFLSMASDIRVIVIKLVDRLHNMRTLQYVNTDAQITKARETLEIYTPLAHRLGMTKIKWELEDLCFKYLEPEAYNSLVTQITQRRDQQEAYIKKVLDAIRIRLDEAGIKAFLDGRPKHFYSIHKKMIAQNKALNQIYDLLAIRVIVDTVQECYTVLGIIHEMYTPMPGRFKDYIAMPKPNMYQSLHTTLIGPDGQPFEAQIRTWEMHKTAEIGIAAHWKYKEGGKNGKTSDYDGKLEWVRNLLDNQREVEDPDEFVETFKMDLFTDEVFVFTPKGDVKCLPKGSTPIDFAYAIHSAVGNRMIGAKVNGEIKPLNYKLCTGDFVEIITSQSNHGPSRDWLNIVKSSEAKSKIRQWFKKECRDENIERGKEIIERELKKQGFRHEQLFKTEWLEPILKKYKFSSYDDLLNVIGFGELSAQKIVNMLKEEYQKSISGSKEEELLAKLEASKNPKKERQKQHASDNGIIVKGIDNCLVRLSRCCNPVPGDSIVGYITRGRGVSVHRTDCPNIVAMSELENRVIDVRWAEKSKSSYIVDISIKAVDNSNLLLQIAKLIAESKLPMKAINARTTRDHYELIDLTVEITDRSELDKLAKKINGMENVVEVSRTVK</sequence>
<dbReference type="InterPro" id="IPR012676">
    <property type="entry name" value="TGS-like"/>
</dbReference>
<evidence type="ECO:0000259" key="7">
    <source>
        <dbReference type="PROSITE" id="PS51880"/>
    </source>
</evidence>
<organism evidence="8 9">
    <name type="scientific">Candidatus Egerieisoma faecipullorum</name>
    <dbReference type="NCBI Taxonomy" id="2840963"/>
    <lineage>
        <taxon>Bacteria</taxon>
        <taxon>Bacillati</taxon>
        <taxon>Bacillota</taxon>
        <taxon>Clostridia</taxon>
        <taxon>Eubacteriales</taxon>
        <taxon>Clostridiaceae</taxon>
        <taxon>Clostridiaceae incertae sedis</taxon>
        <taxon>Candidatus Egerieisoma</taxon>
    </lineage>
</organism>
<dbReference type="Pfam" id="PF13328">
    <property type="entry name" value="HD_4"/>
    <property type="match status" value="1"/>
</dbReference>
<evidence type="ECO:0000256" key="2">
    <source>
        <dbReference type="ARBA" id="ARBA00013251"/>
    </source>
</evidence>
<name>A0A9D1LAL7_9CLOT</name>